<dbReference type="EMBL" id="OD567168">
    <property type="protein sequence ID" value="CAD7445258.1"/>
    <property type="molecule type" value="Genomic_DNA"/>
</dbReference>
<proteinExistence type="predicted"/>
<protein>
    <submittedName>
        <fullName evidence="1">Uncharacterized protein</fullName>
    </submittedName>
</protein>
<accession>A0A7R9I4K4</accession>
<evidence type="ECO:0000313" key="1">
    <source>
        <dbReference type="EMBL" id="CAD7445258.1"/>
    </source>
</evidence>
<name>A0A7R9I4K4_9NEOP</name>
<dbReference type="AlphaFoldDB" id="A0A7R9I4K4"/>
<organism evidence="1">
    <name type="scientific">Timema bartmani</name>
    <dbReference type="NCBI Taxonomy" id="61472"/>
    <lineage>
        <taxon>Eukaryota</taxon>
        <taxon>Metazoa</taxon>
        <taxon>Ecdysozoa</taxon>
        <taxon>Arthropoda</taxon>
        <taxon>Hexapoda</taxon>
        <taxon>Insecta</taxon>
        <taxon>Pterygota</taxon>
        <taxon>Neoptera</taxon>
        <taxon>Polyneoptera</taxon>
        <taxon>Phasmatodea</taxon>
        <taxon>Timematodea</taxon>
        <taxon>Timematoidea</taxon>
        <taxon>Timematidae</taxon>
        <taxon>Timema</taxon>
    </lineage>
</organism>
<reference evidence="1" key="1">
    <citation type="submission" date="2020-11" db="EMBL/GenBank/DDBJ databases">
        <authorList>
            <person name="Tran Van P."/>
        </authorList>
    </citation>
    <scope>NUCLEOTIDE SEQUENCE</scope>
</reference>
<sequence length="224" mass="24776">MTLKMLGRLNLEEVNPHLRGVRVENYLGNTTPSSPDRDSNLDLPVIGGLAQHDGALANYATEAGQMVLYALRQLKQGLEETPKAPLGNNARPIQELFHRTVRTNIDFRKEETDSDSQMVAYSTVLQHITLITEEVIGILIPDRCTNEVFLKRFPTFTTCKCEYTSKLHPPHLYPSLIAEMLVPVINGVKVSFVGSFGGLGRLMCSSSACLSEEGNAKLPHDPFP</sequence>
<gene>
    <name evidence="1" type="ORF">TBIB3V08_LOCUS7614</name>
</gene>